<dbReference type="EMBL" id="GBXM01058365">
    <property type="protein sequence ID" value="JAH50212.1"/>
    <property type="molecule type" value="Transcribed_RNA"/>
</dbReference>
<accession>A0A0E9T9W0</accession>
<organism evidence="1">
    <name type="scientific">Anguilla anguilla</name>
    <name type="common">European freshwater eel</name>
    <name type="synonym">Muraena anguilla</name>
    <dbReference type="NCBI Taxonomy" id="7936"/>
    <lineage>
        <taxon>Eukaryota</taxon>
        <taxon>Metazoa</taxon>
        <taxon>Chordata</taxon>
        <taxon>Craniata</taxon>
        <taxon>Vertebrata</taxon>
        <taxon>Euteleostomi</taxon>
        <taxon>Actinopterygii</taxon>
        <taxon>Neopterygii</taxon>
        <taxon>Teleostei</taxon>
        <taxon>Anguilliformes</taxon>
        <taxon>Anguillidae</taxon>
        <taxon>Anguilla</taxon>
    </lineage>
</organism>
<dbReference type="AlphaFoldDB" id="A0A0E9T9W0"/>
<proteinExistence type="predicted"/>
<reference evidence="1" key="2">
    <citation type="journal article" date="2015" name="Fish Shellfish Immunol.">
        <title>Early steps in the European eel (Anguilla anguilla)-Vibrio vulnificus interaction in the gills: Role of the RtxA13 toxin.</title>
        <authorList>
            <person name="Callol A."/>
            <person name="Pajuelo D."/>
            <person name="Ebbesson L."/>
            <person name="Teles M."/>
            <person name="MacKenzie S."/>
            <person name="Amaro C."/>
        </authorList>
    </citation>
    <scope>NUCLEOTIDE SEQUENCE</scope>
</reference>
<sequence length="48" mass="5563">MNIEQAFIQVKARSSCRKCTAHALTTMQKVEIIVKILKQFTDNHEIMN</sequence>
<protein>
    <submittedName>
        <fullName evidence="1">Uncharacterized protein</fullName>
    </submittedName>
</protein>
<name>A0A0E9T9W0_ANGAN</name>
<reference evidence="1" key="1">
    <citation type="submission" date="2014-11" db="EMBL/GenBank/DDBJ databases">
        <authorList>
            <person name="Amaro Gonzalez C."/>
        </authorList>
    </citation>
    <scope>NUCLEOTIDE SEQUENCE</scope>
</reference>
<evidence type="ECO:0000313" key="1">
    <source>
        <dbReference type="EMBL" id="JAH50212.1"/>
    </source>
</evidence>